<sequence length="103" mass="11888">MISLPNLISCYNRGKLFDNNTRIASAQRNCGLQLAQNPFVETSSQNTRGRKEQFLLIQRLTQQKPISQKCPKLQSRHSLVAEFLFGKRNLSISLLQRNDELKR</sequence>
<reference evidence="1 2" key="1">
    <citation type="submission" date="2024-02" db="EMBL/GenBank/DDBJ databases">
        <authorList>
            <person name="Daric V."/>
            <person name="Darras S."/>
        </authorList>
    </citation>
    <scope>NUCLEOTIDE SEQUENCE [LARGE SCALE GENOMIC DNA]</scope>
</reference>
<dbReference type="EMBL" id="CAWYQH010000097">
    <property type="protein sequence ID" value="CAK8683968.1"/>
    <property type="molecule type" value="Genomic_DNA"/>
</dbReference>
<comment type="caution">
    <text evidence="1">The sequence shown here is derived from an EMBL/GenBank/DDBJ whole genome shotgun (WGS) entry which is preliminary data.</text>
</comment>
<evidence type="ECO:0000313" key="2">
    <source>
        <dbReference type="Proteomes" id="UP001642483"/>
    </source>
</evidence>
<evidence type="ECO:0000313" key="1">
    <source>
        <dbReference type="EMBL" id="CAK8683968.1"/>
    </source>
</evidence>
<protein>
    <submittedName>
        <fullName evidence="1">Uncharacterized protein</fullName>
    </submittedName>
</protein>
<gene>
    <name evidence="1" type="ORF">CVLEPA_LOCUS14974</name>
</gene>
<organism evidence="1 2">
    <name type="scientific">Clavelina lepadiformis</name>
    <name type="common">Light-bulb sea squirt</name>
    <name type="synonym">Ascidia lepadiformis</name>
    <dbReference type="NCBI Taxonomy" id="159417"/>
    <lineage>
        <taxon>Eukaryota</taxon>
        <taxon>Metazoa</taxon>
        <taxon>Chordata</taxon>
        <taxon>Tunicata</taxon>
        <taxon>Ascidiacea</taxon>
        <taxon>Aplousobranchia</taxon>
        <taxon>Clavelinidae</taxon>
        <taxon>Clavelina</taxon>
    </lineage>
</organism>
<proteinExistence type="predicted"/>
<dbReference type="Proteomes" id="UP001642483">
    <property type="component" value="Unassembled WGS sequence"/>
</dbReference>
<name>A0ABP0FXE4_CLALP</name>
<keyword evidence="2" id="KW-1185">Reference proteome</keyword>
<accession>A0ABP0FXE4</accession>